<dbReference type="EMBL" id="SGNZ01000002">
    <property type="protein sequence ID" value="TRA95434.1"/>
    <property type="molecule type" value="Genomic_DNA"/>
</dbReference>
<proteinExistence type="predicted"/>
<accession>A0ABY3BT92</accession>
<sequence>MKTRLTASNSVTINKNARVCLWWRSVSPLFNSTLFANAKYPTLLIPFLPLQSSTGRHSLSSSRKRWISRRTVFLAKLLFFHCLKRCRHLSQRPVLGFADHGNRSSGRIVIDKASYRDILL</sequence>
<name>A0ABY3BT92_9HYPH</name>
<gene>
    <name evidence="1" type="ORF">EXN23_03625</name>
</gene>
<protein>
    <submittedName>
        <fullName evidence="1">Uncharacterized protein</fullName>
    </submittedName>
</protein>
<keyword evidence="2" id="KW-1185">Reference proteome</keyword>
<organism evidence="1 2">
    <name type="scientific">Agrobacterium salinitolerans</name>
    <dbReference type="NCBI Taxonomy" id="1183413"/>
    <lineage>
        <taxon>Bacteria</taxon>
        <taxon>Pseudomonadati</taxon>
        <taxon>Pseudomonadota</taxon>
        <taxon>Alphaproteobacteria</taxon>
        <taxon>Hyphomicrobiales</taxon>
        <taxon>Rhizobiaceae</taxon>
        <taxon>Rhizobium/Agrobacterium group</taxon>
        <taxon>Agrobacterium</taxon>
    </lineage>
</organism>
<dbReference type="Proteomes" id="UP000319481">
    <property type="component" value="Unassembled WGS sequence"/>
</dbReference>
<reference evidence="1 2" key="1">
    <citation type="journal article" date="2019" name="Appl. Microbiol. Biotechnol.">
        <title>Differential efficiency of wild type rhizogenic strains for rol gene transformation of plants.</title>
        <authorList>
            <person name="Desmet S."/>
            <person name="De Keyser E."/>
            <person name="Van Vaerenbergh J."/>
            <person name="Baeyen S."/>
            <person name="Van Huylenbroeck J."/>
            <person name="Geelen D."/>
            <person name="Dhooghe E."/>
        </authorList>
    </citation>
    <scope>NUCLEOTIDE SEQUENCE [LARGE SCALE GENOMIC DNA]</scope>
    <source>
        <strain evidence="1 2">GBBC3283</strain>
    </source>
</reference>
<comment type="caution">
    <text evidence="1">The sequence shown here is derived from an EMBL/GenBank/DDBJ whole genome shotgun (WGS) entry which is preliminary data.</text>
</comment>
<evidence type="ECO:0000313" key="2">
    <source>
        <dbReference type="Proteomes" id="UP000319481"/>
    </source>
</evidence>
<evidence type="ECO:0000313" key="1">
    <source>
        <dbReference type="EMBL" id="TRA95434.1"/>
    </source>
</evidence>